<dbReference type="Gene3D" id="3.40.50.300">
    <property type="entry name" value="P-loop containing nucleotide triphosphate hydrolases"/>
    <property type="match status" value="1"/>
</dbReference>
<dbReference type="EMBL" id="QMQV01000182">
    <property type="protein sequence ID" value="RLE46478.1"/>
    <property type="molecule type" value="Genomic_DNA"/>
</dbReference>
<dbReference type="InterPro" id="IPR027417">
    <property type="entry name" value="P-loop_NTPase"/>
</dbReference>
<dbReference type="Gene3D" id="3.40.50.410">
    <property type="entry name" value="von Willebrand factor, type A domain"/>
    <property type="match status" value="1"/>
</dbReference>
<dbReference type="InterPro" id="IPR000523">
    <property type="entry name" value="Mg_chelatse_chII-like_cat_dom"/>
</dbReference>
<dbReference type="Gene3D" id="1.10.8.80">
    <property type="entry name" value="Magnesium chelatase subunit I, C-Terminal domain"/>
    <property type="match status" value="1"/>
</dbReference>
<evidence type="ECO:0000259" key="5">
    <source>
        <dbReference type="PROSITE" id="PS50234"/>
    </source>
</evidence>
<accession>A0A497ELU9</accession>
<dbReference type="Pfam" id="PF13519">
    <property type="entry name" value="VWA_2"/>
    <property type="match status" value="1"/>
</dbReference>
<feature type="non-terminal residue" evidence="6">
    <location>
        <position position="1"/>
    </location>
</feature>
<dbReference type="InterPro" id="IPR041628">
    <property type="entry name" value="ChlI/MoxR_AAA_lid"/>
</dbReference>
<keyword evidence="3" id="KW-0067">ATP-binding</keyword>
<dbReference type="PROSITE" id="PS50234">
    <property type="entry name" value="VWFA"/>
    <property type="match status" value="1"/>
</dbReference>
<reference evidence="6 7" key="1">
    <citation type="submission" date="2018-06" db="EMBL/GenBank/DDBJ databases">
        <title>Extensive metabolic versatility and redundancy in microbially diverse, dynamic hydrothermal sediments.</title>
        <authorList>
            <person name="Dombrowski N."/>
            <person name="Teske A."/>
            <person name="Baker B.J."/>
        </authorList>
    </citation>
    <scope>NUCLEOTIDE SEQUENCE [LARGE SCALE GENOMIC DNA]</scope>
    <source>
        <strain evidence="6">B66_G16</strain>
    </source>
</reference>
<organism evidence="6 7">
    <name type="scientific">Thermoproteota archaeon</name>
    <dbReference type="NCBI Taxonomy" id="2056631"/>
    <lineage>
        <taxon>Archaea</taxon>
        <taxon>Thermoproteota</taxon>
    </lineage>
</organism>
<dbReference type="SMART" id="SM00327">
    <property type="entry name" value="VWA"/>
    <property type="match status" value="1"/>
</dbReference>
<comment type="caution">
    <text evidence="6">The sequence shown here is derived from an EMBL/GenBank/DDBJ whole genome shotgun (WGS) entry which is preliminary data.</text>
</comment>
<gene>
    <name evidence="6" type="ORF">DRJ31_10000</name>
</gene>
<dbReference type="Proteomes" id="UP000278475">
    <property type="component" value="Unassembled WGS sequence"/>
</dbReference>
<dbReference type="Pfam" id="PF01078">
    <property type="entry name" value="Mg_chelatase"/>
    <property type="match status" value="1"/>
</dbReference>
<dbReference type="AlphaFoldDB" id="A0A497ELU9"/>
<dbReference type="Pfam" id="PF17863">
    <property type="entry name" value="AAA_lid_2"/>
    <property type="match status" value="1"/>
</dbReference>
<feature type="compositionally biased region" description="Basic and acidic residues" evidence="4">
    <location>
        <begin position="291"/>
        <end position="316"/>
    </location>
</feature>
<feature type="domain" description="VWFA" evidence="5">
    <location>
        <begin position="417"/>
        <end position="553"/>
    </location>
</feature>
<name>A0A497ELU9_9CREN</name>
<keyword evidence="2" id="KW-0547">Nucleotide-binding</keyword>
<dbReference type="PANTHER" id="PTHR35023:SF1">
    <property type="entry name" value="MG-PROTOPORPHYRIN IX CHELATASE"/>
    <property type="match status" value="1"/>
</dbReference>
<evidence type="ECO:0000256" key="4">
    <source>
        <dbReference type="SAM" id="MobiDB-lite"/>
    </source>
</evidence>
<dbReference type="InterPro" id="IPR052989">
    <property type="entry name" value="Mg-chelatase_DI-like"/>
</dbReference>
<comment type="similarity">
    <text evidence="1">Belongs to the Mg-chelatase subunits D/I family.</text>
</comment>
<evidence type="ECO:0000313" key="6">
    <source>
        <dbReference type="EMBL" id="RLE46478.1"/>
    </source>
</evidence>
<evidence type="ECO:0000313" key="7">
    <source>
        <dbReference type="Proteomes" id="UP000278475"/>
    </source>
</evidence>
<evidence type="ECO:0000256" key="3">
    <source>
        <dbReference type="ARBA" id="ARBA00022840"/>
    </source>
</evidence>
<dbReference type="SUPFAM" id="SSF53300">
    <property type="entry name" value="vWA-like"/>
    <property type="match status" value="1"/>
</dbReference>
<evidence type="ECO:0000256" key="2">
    <source>
        <dbReference type="ARBA" id="ARBA00022741"/>
    </source>
</evidence>
<dbReference type="InterPro" id="IPR036465">
    <property type="entry name" value="vWFA_dom_sf"/>
</dbReference>
<protein>
    <submittedName>
        <fullName evidence="6">Magnesium chelatase</fullName>
    </submittedName>
</protein>
<sequence>VRAFADVLPEIEVVKGCPFNCNPRNELEMCENCLERKENGELEVERRKMRVIDLPLSTTVDRLVGTIDIQKALKEGIRALHPGILAEANRSILYIDEVNLLDDYIADVLLDAAAMGWNIIEREGVSLKHPARFILVGSMNPEEGELRPQILDRFGLYVNIEALNKPKDRIEIVRRVEEFQADPISFRKKFEREQNKIRKAVIRAREIVNEVEIDDDLLELLVNTIIENGIKTHRAEIITIRTAKAIAALEGRKKVNLEDLKKAMELALPHRFREKPFDRPTLPPQLNPPESKNKNKESNRREDKKEERKEKKEKNRNNHMHLGNEGMKFNSDDIEDVNIKIKRGEGSTAKKVSRGSRDERATVIGYPHGYPVSSVPSKNFQDIDIIATIRSALSNGRKTVEDEDFRVRVRKVRLPRLTVILLDTSGSMIAMKRIKIAKGIAKRLIENSYVKRDSLALITFRGGSAEVIVPPTRRYSTVMSALENVIVGGRTPLASALQSFLFLAKSFRMKNKNSVVKGILITDGKANASLYGKAIREEIQMLTSALRKSDVKLEIYDTRGRAIDPAPSYIDLISSILNAPVVKV</sequence>
<evidence type="ECO:0000256" key="1">
    <source>
        <dbReference type="ARBA" id="ARBA00005799"/>
    </source>
</evidence>
<dbReference type="GO" id="GO:0005524">
    <property type="term" value="F:ATP binding"/>
    <property type="evidence" value="ECO:0007669"/>
    <property type="project" value="UniProtKB-KW"/>
</dbReference>
<feature type="region of interest" description="Disordered" evidence="4">
    <location>
        <begin position="271"/>
        <end position="329"/>
    </location>
</feature>
<proteinExistence type="inferred from homology"/>
<dbReference type="InterPro" id="IPR002035">
    <property type="entry name" value="VWF_A"/>
</dbReference>
<dbReference type="PANTHER" id="PTHR35023">
    <property type="entry name" value="CHELATASE-RELATED"/>
    <property type="match status" value="1"/>
</dbReference>
<dbReference type="SUPFAM" id="SSF52540">
    <property type="entry name" value="P-loop containing nucleoside triphosphate hydrolases"/>
    <property type="match status" value="1"/>
</dbReference>